<organism evidence="1 2">
    <name type="scientific">Raineya orbicola</name>
    <dbReference type="NCBI Taxonomy" id="2016530"/>
    <lineage>
        <taxon>Bacteria</taxon>
        <taxon>Pseudomonadati</taxon>
        <taxon>Bacteroidota</taxon>
        <taxon>Cytophagia</taxon>
        <taxon>Cytophagales</taxon>
        <taxon>Raineyaceae</taxon>
        <taxon>Raineya</taxon>
    </lineage>
</organism>
<evidence type="ECO:0008006" key="3">
    <source>
        <dbReference type="Google" id="ProtNLM"/>
    </source>
</evidence>
<sequence>MFKKIALFGLMLSLGACTTIHVHNKGVPPGHAKKGKHHKHNEVKYEIKEKKNGTEIKVKTR</sequence>
<protein>
    <recommendedName>
        <fullName evidence="3">Lipoprotein</fullName>
    </recommendedName>
</protein>
<dbReference type="EMBL" id="NKXO01000036">
    <property type="protein sequence ID" value="PKQ67238.1"/>
    <property type="molecule type" value="Genomic_DNA"/>
</dbReference>
<proteinExistence type="predicted"/>
<accession>A0A2N3IAE7</accession>
<dbReference type="AlphaFoldDB" id="A0A2N3IAE7"/>
<gene>
    <name evidence="1" type="ORF">Rain11_2100</name>
</gene>
<name>A0A2N3IAE7_9BACT</name>
<dbReference type="RefSeq" id="WP_101359366.1">
    <property type="nucleotide sequence ID" value="NZ_NKXO01000036.1"/>
</dbReference>
<dbReference type="PROSITE" id="PS51257">
    <property type="entry name" value="PROKAR_LIPOPROTEIN"/>
    <property type="match status" value="1"/>
</dbReference>
<evidence type="ECO:0000313" key="2">
    <source>
        <dbReference type="Proteomes" id="UP000233387"/>
    </source>
</evidence>
<comment type="caution">
    <text evidence="1">The sequence shown here is derived from an EMBL/GenBank/DDBJ whole genome shotgun (WGS) entry which is preliminary data.</text>
</comment>
<reference evidence="1 2" key="1">
    <citation type="submission" date="2017-06" db="EMBL/GenBank/DDBJ databases">
        <title>Raineya orbicola gen. nov., sp. nov. a slightly thermophilic bacterium of the phylum Bacteroidetes and the description of Raineyaceae fam. nov.</title>
        <authorList>
            <person name="Albuquerque L."/>
            <person name="Polonia A.R.M."/>
            <person name="Barroso C."/>
            <person name="Froufe H.J.C."/>
            <person name="Lage O."/>
            <person name="Lobo-Da-Cunha A."/>
            <person name="Egas C."/>
            <person name="Da Costa M.S."/>
        </authorList>
    </citation>
    <scope>NUCLEOTIDE SEQUENCE [LARGE SCALE GENOMIC DNA]</scope>
    <source>
        <strain evidence="1 2">SPSPC-11</strain>
    </source>
</reference>
<evidence type="ECO:0000313" key="1">
    <source>
        <dbReference type="EMBL" id="PKQ67238.1"/>
    </source>
</evidence>
<keyword evidence="2" id="KW-1185">Reference proteome</keyword>
<dbReference type="Proteomes" id="UP000233387">
    <property type="component" value="Unassembled WGS sequence"/>
</dbReference>